<evidence type="ECO:0000313" key="3">
    <source>
        <dbReference type="Proteomes" id="UP000054359"/>
    </source>
</evidence>
<sequence>MLFYVTLSLVAVVLSAANDSDETCPLYGTMACADLLAGKDILRFDNKPLEENEANLEKQCKDTLPYVKCVVDFGSRCPNYMDNIYYQTFKDQYSTCRLICDKDNGFRRSFLESARCLNKQNERRGDKCGNIPRFPGSFKDFTQEFCLTVKDYIKCSIEDIEEKCGSEALMVAK</sequence>
<organism evidence="2 3">
    <name type="scientific">Stegodyphus mimosarum</name>
    <name type="common">African social velvet spider</name>
    <dbReference type="NCBI Taxonomy" id="407821"/>
    <lineage>
        <taxon>Eukaryota</taxon>
        <taxon>Metazoa</taxon>
        <taxon>Ecdysozoa</taxon>
        <taxon>Arthropoda</taxon>
        <taxon>Chelicerata</taxon>
        <taxon>Arachnida</taxon>
        <taxon>Araneae</taxon>
        <taxon>Araneomorphae</taxon>
        <taxon>Entelegynae</taxon>
        <taxon>Eresoidea</taxon>
        <taxon>Eresidae</taxon>
        <taxon>Stegodyphus</taxon>
    </lineage>
</organism>
<evidence type="ECO:0000313" key="2">
    <source>
        <dbReference type="EMBL" id="KFM64645.1"/>
    </source>
</evidence>
<keyword evidence="1" id="KW-0732">Signal</keyword>
<accession>A0A087THQ6</accession>
<protein>
    <recommendedName>
        <fullName evidence="4">DUF19 domain-containing protein</fullName>
    </recommendedName>
</protein>
<feature type="non-terminal residue" evidence="2">
    <location>
        <position position="173"/>
    </location>
</feature>
<feature type="signal peptide" evidence="1">
    <location>
        <begin position="1"/>
        <end position="17"/>
    </location>
</feature>
<evidence type="ECO:0000256" key="1">
    <source>
        <dbReference type="SAM" id="SignalP"/>
    </source>
</evidence>
<feature type="chain" id="PRO_5001829678" description="DUF19 domain-containing protein" evidence="1">
    <location>
        <begin position="18"/>
        <end position="173"/>
    </location>
</feature>
<dbReference type="EMBL" id="KK115271">
    <property type="protein sequence ID" value="KFM64645.1"/>
    <property type="molecule type" value="Genomic_DNA"/>
</dbReference>
<reference evidence="2 3" key="1">
    <citation type="submission" date="2013-11" db="EMBL/GenBank/DDBJ databases">
        <title>Genome sequencing of Stegodyphus mimosarum.</title>
        <authorList>
            <person name="Bechsgaard J."/>
        </authorList>
    </citation>
    <scope>NUCLEOTIDE SEQUENCE [LARGE SCALE GENOMIC DNA]</scope>
</reference>
<dbReference type="Proteomes" id="UP000054359">
    <property type="component" value="Unassembled WGS sequence"/>
</dbReference>
<dbReference type="AlphaFoldDB" id="A0A087THQ6"/>
<proteinExistence type="predicted"/>
<evidence type="ECO:0008006" key="4">
    <source>
        <dbReference type="Google" id="ProtNLM"/>
    </source>
</evidence>
<name>A0A087THQ6_STEMI</name>
<dbReference type="OrthoDB" id="6411972at2759"/>
<gene>
    <name evidence="2" type="ORF">X975_09219</name>
</gene>
<keyword evidence="3" id="KW-1185">Reference proteome</keyword>